<evidence type="ECO:0000313" key="1">
    <source>
        <dbReference type="EMBL" id="QOL08516.1"/>
    </source>
</evidence>
<dbReference type="Proteomes" id="UP000594053">
    <property type="component" value="Genome"/>
</dbReference>
<sequence>MENVTMLSLLGGHREYCLLMNMARSHILEKMKVLLLMRMEPSGPRTETVYHWGTPGSHVVDKVLFQVLLLCVISTDLHSHPHLIRTPQMRLVSGAKVSVQFSGSKSRHGS</sequence>
<dbReference type="EMBL" id="MT806175">
    <property type="protein sequence ID" value="QOL08681.1"/>
    <property type="molecule type" value="Genomic_DNA"/>
</dbReference>
<dbReference type="Proteomes" id="UP000593973">
    <property type="component" value="Segment"/>
</dbReference>
<dbReference type="Proteomes" id="UP000594039">
    <property type="component" value="Segment"/>
</dbReference>
<evidence type="ECO:0000313" key="4">
    <source>
        <dbReference type="EMBL" id="QOL08615.1"/>
    </source>
</evidence>
<protein>
    <submittedName>
        <fullName evidence="4">E3 14.3 kDa protein</fullName>
    </submittedName>
</protein>
<dbReference type="EMBL" id="MT806170">
    <property type="protein sequence ID" value="QOL08516.1"/>
    <property type="molecule type" value="Genomic_DNA"/>
</dbReference>
<dbReference type="Proteomes" id="UP000594192">
    <property type="component" value="Segment"/>
</dbReference>
<proteinExistence type="predicted"/>
<dbReference type="EMBL" id="MT806173">
    <property type="protein sequence ID" value="QOL08615.1"/>
    <property type="molecule type" value="Genomic_DNA"/>
</dbReference>
<dbReference type="EMBL" id="MT806174">
    <property type="protein sequence ID" value="QOL08648.1"/>
    <property type="molecule type" value="Genomic_DNA"/>
</dbReference>
<accession>A0A7L9R0L3</accession>
<evidence type="ECO:0000313" key="2">
    <source>
        <dbReference type="EMBL" id="QOL08549.1"/>
    </source>
</evidence>
<organism evidence="4">
    <name type="scientific">Human adenovirus 55</name>
    <dbReference type="NCBI Taxonomy" id="714978"/>
    <lineage>
        <taxon>Viruses</taxon>
        <taxon>Varidnaviria</taxon>
        <taxon>Bamfordvirae</taxon>
        <taxon>Preplasmiviricota</taxon>
        <taxon>Polisuviricotina</taxon>
        <taxon>Pharingeaviricetes</taxon>
        <taxon>Rowavirales</taxon>
        <taxon>Adenoviridae</taxon>
        <taxon>Mastadenovirus</taxon>
        <taxon>Mastadenovirus blackbeardi</taxon>
        <taxon>Human mastadenovirus B</taxon>
    </lineage>
</organism>
<dbReference type="EMBL" id="MT806172">
    <property type="protein sequence ID" value="QOL08582.1"/>
    <property type="molecule type" value="Genomic_DNA"/>
</dbReference>
<name>A0A7L9R0L3_9ADEN</name>
<dbReference type="Proteomes" id="UP000593821">
    <property type="component" value="Genome"/>
</dbReference>
<dbReference type="Proteomes" id="UP000594023">
    <property type="component" value="Segment"/>
</dbReference>
<evidence type="ECO:0000313" key="3">
    <source>
        <dbReference type="EMBL" id="QOL08582.1"/>
    </source>
</evidence>
<reference evidence="4" key="1">
    <citation type="submission" date="2020-07" db="EMBL/GenBank/DDBJ databases">
        <authorList>
            <person name="Li P."/>
        </authorList>
    </citation>
    <scope>NUCLEOTIDE SEQUENCE [LARGE SCALE GENOMIC DNA]</scope>
    <source>
        <strain evidence="1">HB107/CHN/2019</strain>
        <strain evidence="2">HB111/CHN/2019</strain>
        <strain evidence="3">HB201/CHN/2019</strain>
        <strain evidence="4">HB203/CHN/2019</strain>
        <strain evidence="5">HB204/CHN/2019</strain>
        <strain evidence="6">HB208/CHN/2019</strain>
    </source>
</reference>
<evidence type="ECO:0000313" key="5">
    <source>
        <dbReference type="EMBL" id="QOL08648.1"/>
    </source>
</evidence>
<dbReference type="EMBL" id="MT806171">
    <property type="protein sequence ID" value="QOL08549.1"/>
    <property type="molecule type" value="Genomic_DNA"/>
</dbReference>
<evidence type="ECO:0000313" key="6">
    <source>
        <dbReference type="EMBL" id="QOL08681.1"/>
    </source>
</evidence>